<accession>M0HZH5</accession>
<evidence type="ECO:0000313" key="1">
    <source>
        <dbReference type="EMBL" id="ELZ88509.1"/>
    </source>
</evidence>
<reference evidence="1 2" key="1">
    <citation type="journal article" date="2014" name="PLoS Genet.">
        <title>Phylogenetically driven sequencing of extremely halophilic archaea reveals strategies for static and dynamic osmo-response.</title>
        <authorList>
            <person name="Becker E.A."/>
            <person name="Seitzer P.M."/>
            <person name="Tritt A."/>
            <person name="Larsen D."/>
            <person name="Krusor M."/>
            <person name="Yao A.I."/>
            <person name="Wu D."/>
            <person name="Madern D."/>
            <person name="Eisen J.A."/>
            <person name="Darling A.E."/>
            <person name="Facciotti M.T."/>
        </authorList>
    </citation>
    <scope>NUCLEOTIDE SEQUENCE [LARGE SCALE GENOMIC DNA]</scope>
    <source>
        <strain evidence="1 2">ATCC BAA-1513</strain>
    </source>
</reference>
<dbReference type="InterPro" id="IPR007325">
    <property type="entry name" value="KFase/CYL"/>
</dbReference>
<sequence>MSNKVDSEKFVDLSHTFEDGMPGFRQKNDDGTHTEYTAEVYPFFTHEESREKYEGKAAFEVTEMRFQTSMGTYLDSPYHRHPEGRDISELEIGELVLPGTVVDARGLAGDEELTVEALPQESDLAGTAVLFNFGWDENWGTEQYRSYPYISEDVIEKLIDADVSLVGVDTLNADNHDNPARPVHTRLLDEEIFIVENLCNLDSLIGESFQFFAVPIKAKDTAAMPIRAFAQLDQ</sequence>
<dbReference type="Proteomes" id="UP000011612">
    <property type="component" value="Unassembled WGS sequence"/>
</dbReference>
<gene>
    <name evidence="1" type="ORF">C453_01555</name>
</gene>
<dbReference type="STRING" id="1230453.C453_01555"/>
<dbReference type="GO" id="GO:0019441">
    <property type="term" value="P:L-tryptophan catabolic process to kynurenine"/>
    <property type="evidence" value="ECO:0007669"/>
    <property type="project" value="InterPro"/>
</dbReference>
<dbReference type="AlphaFoldDB" id="M0HZH5"/>
<protein>
    <submittedName>
        <fullName evidence="1">Cyclase</fullName>
    </submittedName>
</protein>
<keyword evidence="2" id="KW-1185">Reference proteome</keyword>
<dbReference type="SUPFAM" id="SSF102198">
    <property type="entry name" value="Putative cyclase"/>
    <property type="match status" value="1"/>
</dbReference>
<dbReference type="Gene3D" id="3.50.30.50">
    <property type="entry name" value="Putative cyclase"/>
    <property type="match status" value="1"/>
</dbReference>
<dbReference type="RefSeq" id="WP_008322249.1">
    <property type="nucleotide sequence ID" value="NZ_AOLK01000006.1"/>
</dbReference>
<dbReference type="GO" id="GO:0004061">
    <property type="term" value="F:arylformamidase activity"/>
    <property type="evidence" value="ECO:0007669"/>
    <property type="project" value="InterPro"/>
</dbReference>
<dbReference type="Pfam" id="PF04199">
    <property type="entry name" value="Cyclase"/>
    <property type="match status" value="1"/>
</dbReference>
<dbReference type="OrthoDB" id="9014at2157"/>
<comment type="caution">
    <text evidence="1">The sequence shown here is derived from an EMBL/GenBank/DDBJ whole genome shotgun (WGS) entry which is preliminary data.</text>
</comment>
<dbReference type="PANTHER" id="PTHR31118:SF32">
    <property type="entry name" value="KYNURENINE FORMAMIDASE"/>
    <property type="match status" value="1"/>
</dbReference>
<proteinExistence type="predicted"/>
<dbReference type="PANTHER" id="PTHR31118">
    <property type="entry name" value="CYCLASE-LIKE PROTEIN 2"/>
    <property type="match status" value="1"/>
</dbReference>
<organism evidence="1 2">
    <name type="scientific">Haloferax elongans ATCC BAA-1513</name>
    <dbReference type="NCBI Taxonomy" id="1230453"/>
    <lineage>
        <taxon>Archaea</taxon>
        <taxon>Methanobacteriati</taxon>
        <taxon>Methanobacteriota</taxon>
        <taxon>Stenosarchaea group</taxon>
        <taxon>Halobacteria</taxon>
        <taxon>Halobacteriales</taxon>
        <taxon>Haloferacaceae</taxon>
        <taxon>Haloferax</taxon>
    </lineage>
</organism>
<dbReference type="InterPro" id="IPR037175">
    <property type="entry name" value="KFase_sf"/>
</dbReference>
<dbReference type="PATRIC" id="fig|1230453.4.peg.274"/>
<name>M0HZH5_HALEO</name>
<dbReference type="EMBL" id="AOLK01000006">
    <property type="protein sequence ID" value="ELZ88509.1"/>
    <property type="molecule type" value="Genomic_DNA"/>
</dbReference>
<evidence type="ECO:0000313" key="2">
    <source>
        <dbReference type="Proteomes" id="UP000011612"/>
    </source>
</evidence>